<dbReference type="Proteomes" id="UP000439903">
    <property type="component" value="Unassembled WGS sequence"/>
</dbReference>
<dbReference type="EMBL" id="WTPW01000016">
    <property type="protein sequence ID" value="KAF0559567.1"/>
    <property type="molecule type" value="Genomic_DNA"/>
</dbReference>
<keyword evidence="1" id="KW-0418">Kinase</keyword>
<sequence length="450" mass="52849">MPMYSRPINISTMKTSSKSNKIKKCYYLSIKDIIWNVLNNPSLMRHMYFGPGQEVTYKLEYWHEIYNTGDFIYYQENGIRLERIQAIVLANEILKLRIQKIIKFGELSKNIQSSNYQVSSQSEEVWQQLRNYFVLGFVPFGGSFDEFIRLFIMKIKFLESDQLMNIQGQEYWVIASLGVVTADLLQENDLAGVKRHSANKGCRTCQVSKEHFTNNDLDFKNLSRYQHITNSQFHEIALSKSIQEQGQKEFIEVWKTFEYPLHWEHLPNPINANCTDLVSKSLIKCWILVAKSAQLVFKKSYSTDDYKNLQRCLETESQILTQVFPKFENLPNLHINNYLPLHAHTYGNLVNTSVGTKEMHLIDGGVDIRISKSNQGFVNILQDFKKLFSDWFITKTNNFIQLDQDIDIEVHSQIEHIFNIKLKKRIRLQYLEEKVPCQINNSEFRSELYL</sequence>
<evidence type="ECO:0000313" key="1">
    <source>
        <dbReference type="EMBL" id="KAF0559567.1"/>
    </source>
</evidence>
<keyword evidence="2" id="KW-1185">Reference proteome</keyword>
<protein>
    <submittedName>
        <fullName evidence="1">Serine/threonine protein kinase</fullName>
    </submittedName>
</protein>
<dbReference type="AlphaFoldDB" id="A0A8H4B4U0"/>
<evidence type="ECO:0000313" key="2">
    <source>
        <dbReference type="Proteomes" id="UP000439903"/>
    </source>
</evidence>
<comment type="caution">
    <text evidence="1">The sequence shown here is derived from an EMBL/GenBank/DDBJ whole genome shotgun (WGS) entry which is preliminary data.</text>
</comment>
<gene>
    <name evidence="1" type="ORF">F8M41_005260</name>
</gene>
<proteinExistence type="predicted"/>
<reference evidence="1 2" key="1">
    <citation type="journal article" date="2019" name="Environ. Microbiol.">
        <title>At the nexus of three kingdoms: the genome of the mycorrhizal fungus Gigaspora margarita provides insights into plant, endobacterial and fungal interactions.</title>
        <authorList>
            <person name="Venice F."/>
            <person name="Ghignone S."/>
            <person name="Salvioli di Fossalunga A."/>
            <person name="Amselem J."/>
            <person name="Novero M."/>
            <person name="Xianan X."/>
            <person name="Sedzielewska Toro K."/>
            <person name="Morin E."/>
            <person name="Lipzen A."/>
            <person name="Grigoriev I.V."/>
            <person name="Henrissat B."/>
            <person name="Martin F.M."/>
            <person name="Bonfante P."/>
        </authorList>
    </citation>
    <scope>NUCLEOTIDE SEQUENCE [LARGE SCALE GENOMIC DNA]</scope>
    <source>
        <strain evidence="1 2">BEG34</strain>
    </source>
</reference>
<keyword evidence="1" id="KW-0808">Transferase</keyword>
<organism evidence="1 2">
    <name type="scientific">Gigaspora margarita</name>
    <dbReference type="NCBI Taxonomy" id="4874"/>
    <lineage>
        <taxon>Eukaryota</taxon>
        <taxon>Fungi</taxon>
        <taxon>Fungi incertae sedis</taxon>
        <taxon>Mucoromycota</taxon>
        <taxon>Glomeromycotina</taxon>
        <taxon>Glomeromycetes</taxon>
        <taxon>Diversisporales</taxon>
        <taxon>Gigasporaceae</taxon>
        <taxon>Gigaspora</taxon>
    </lineage>
</organism>
<dbReference type="GO" id="GO:0004674">
    <property type="term" value="F:protein serine/threonine kinase activity"/>
    <property type="evidence" value="ECO:0007669"/>
    <property type="project" value="UniProtKB-KW"/>
</dbReference>
<dbReference type="OrthoDB" id="5372708at2759"/>
<name>A0A8H4B4U0_GIGMA</name>
<accession>A0A8H4B4U0</accession>
<keyword evidence="1" id="KW-0723">Serine/threonine-protein kinase</keyword>